<accession>A0AAP8QHA1</accession>
<dbReference type="RefSeq" id="WP_104030321.1">
    <property type="nucleotide sequence ID" value="NZ_PRKQ01000001.1"/>
</dbReference>
<sequence length="81" mass="9620">MLGLLNADTKEFKQGLRVQILNEYHDKTTCSDYVYVVRVIDDNPEHYINNHKSKYLTDKINFESKHGSIELFSRFRIDIIQ</sequence>
<protein>
    <submittedName>
        <fullName evidence="1">Uncharacterized protein</fullName>
    </submittedName>
</protein>
<evidence type="ECO:0000313" key="2">
    <source>
        <dbReference type="Proteomes" id="UP000239759"/>
    </source>
</evidence>
<comment type="caution">
    <text evidence="1">The sequence shown here is derived from an EMBL/GenBank/DDBJ whole genome shotgun (WGS) entry which is preliminary data.</text>
</comment>
<evidence type="ECO:0000313" key="1">
    <source>
        <dbReference type="EMBL" id="PPB12920.1"/>
    </source>
</evidence>
<name>A0AAP8QHA1_BRELA</name>
<dbReference type="Proteomes" id="UP000239759">
    <property type="component" value="Unassembled WGS sequence"/>
</dbReference>
<gene>
    <name evidence="1" type="ORF">C4A77_00610</name>
</gene>
<proteinExistence type="predicted"/>
<dbReference type="EMBL" id="PRKQ01000001">
    <property type="protein sequence ID" value="PPB12920.1"/>
    <property type="molecule type" value="Genomic_DNA"/>
</dbReference>
<organism evidence="1 2">
    <name type="scientific">Brevibacillus laterosporus</name>
    <name type="common">Bacillus laterosporus</name>
    <dbReference type="NCBI Taxonomy" id="1465"/>
    <lineage>
        <taxon>Bacteria</taxon>
        <taxon>Bacillati</taxon>
        <taxon>Bacillota</taxon>
        <taxon>Bacilli</taxon>
        <taxon>Bacillales</taxon>
        <taxon>Paenibacillaceae</taxon>
        <taxon>Brevibacillus</taxon>
    </lineage>
</organism>
<reference evidence="1 2" key="1">
    <citation type="submission" date="2018-02" db="EMBL/GenBank/DDBJ databases">
        <title>Comparative analysis of genomes of three Brevibacillus laterosporus strains producers of potent antimicrobials isolated from silage.</title>
        <authorList>
            <person name="Kojic M."/>
            <person name="Miljkovic M."/>
            <person name="Studholme D."/>
            <person name="Filipic B."/>
        </authorList>
    </citation>
    <scope>NUCLEOTIDE SEQUENCE [LARGE SCALE GENOMIC DNA]</scope>
    <source>
        <strain evidence="1 2">BGSP11</strain>
    </source>
</reference>
<dbReference type="AlphaFoldDB" id="A0AAP8QHA1"/>